<dbReference type="GO" id="GO:0000428">
    <property type="term" value="C:DNA-directed RNA polymerase complex"/>
    <property type="evidence" value="ECO:0007669"/>
    <property type="project" value="UniProtKB-KW"/>
</dbReference>
<gene>
    <name evidence="6" type="ORF">FOB64_003676</name>
</gene>
<accession>A0A8H6C072</accession>
<dbReference type="Pfam" id="PF06870">
    <property type="entry name" value="RNA_pol_I_A49"/>
    <property type="match status" value="1"/>
</dbReference>
<dbReference type="GO" id="GO:0003677">
    <property type="term" value="F:DNA binding"/>
    <property type="evidence" value="ECO:0007669"/>
    <property type="project" value="InterPro"/>
</dbReference>
<name>A0A8H6C072_CANAX</name>
<evidence type="ECO:0000313" key="7">
    <source>
        <dbReference type="Proteomes" id="UP000536275"/>
    </source>
</evidence>
<evidence type="ECO:0000256" key="2">
    <source>
        <dbReference type="ARBA" id="ARBA00009430"/>
    </source>
</evidence>
<comment type="subcellular location">
    <subcellularLocation>
        <location evidence="1">Nucleus</location>
        <location evidence="1">Nucleolus</location>
    </subcellularLocation>
</comment>
<evidence type="ECO:0000256" key="1">
    <source>
        <dbReference type="ARBA" id="ARBA00004604"/>
    </source>
</evidence>
<evidence type="ECO:0000256" key="5">
    <source>
        <dbReference type="ARBA" id="ARBA00023242"/>
    </source>
</evidence>
<sequence length="377" mass="42309">MSSSIKVNSVTEKPVATVGSFFNGLRVSPEVEFDLYKHKKRDDYVLHGETDTLDYNGTSNNENEYVVAVFDPNSKSVELYKTPYISTKVTAKKNRVYKGPKVKSAGIRNVTQRNALGEAFGTKKAKSAITNLEKNRIDSEKLQDIEMDIVDTVKESTRDLPAQEDGVDRPAPLANVDATNVEDIYPLENIIPEKDWQYLRVSSILTAENPLEKLPFTKSEFIAKQLPILISQKNTEKLQMLFYASLLLGITKYTSEILVDGILDRFAISRATKFGKSKDKSFTIDPYHEDKLLTYLFILLLHINNFTVELVPLSKDLKLKNTRLVGLFRALGAIIKSATVGEAEALGIPKSAVGTYKIATLKVPFKLPELTRRGKRR</sequence>
<dbReference type="InterPro" id="IPR009668">
    <property type="entry name" value="RNA_pol-assoc_fac_A49-like"/>
</dbReference>
<comment type="similarity">
    <text evidence="2">Belongs to the eukaryotic RPA49/POLR1E RNA polymerase subunit family.</text>
</comment>
<evidence type="ECO:0000256" key="4">
    <source>
        <dbReference type="ARBA" id="ARBA00023163"/>
    </source>
</evidence>
<proteinExistence type="inferred from homology"/>
<keyword evidence="3" id="KW-0240">DNA-directed RNA polymerase</keyword>
<dbReference type="EMBL" id="JABWAD010000050">
    <property type="protein sequence ID" value="KAF6068824.1"/>
    <property type="molecule type" value="Genomic_DNA"/>
</dbReference>
<dbReference type="Proteomes" id="UP000536275">
    <property type="component" value="Unassembled WGS sequence"/>
</dbReference>
<reference evidence="6 7" key="1">
    <citation type="submission" date="2020-03" db="EMBL/GenBank/DDBJ databases">
        <title>FDA dAtabase for Regulatory Grade micrObial Sequences (FDA-ARGOS): Supporting development and validation of Infectious Disease Dx tests.</title>
        <authorList>
            <person name="Campos J."/>
            <person name="Goldberg B."/>
            <person name="Tallon L."/>
            <person name="Sadzewicz L."/>
            <person name="Vavikolanu K."/>
            <person name="Mehta A."/>
            <person name="Aluvathingal J."/>
            <person name="Nadendla S."/>
            <person name="Nandy P."/>
            <person name="Geyer C."/>
            <person name="Yan Y."/>
            <person name="Sichtig H."/>
        </authorList>
    </citation>
    <scope>NUCLEOTIDE SEQUENCE [LARGE SCALE GENOMIC DNA]</scope>
    <source>
        <strain evidence="6 7">FDAARGOS_656</strain>
    </source>
</reference>
<dbReference type="PANTHER" id="PTHR14440">
    <property type="entry name" value="DNA-DIRECTED RNA POLYMERASE I SUBUNIT RPA49"/>
    <property type="match status" value="1"/>
</dbReference>
<comment type="caution">
    <text evidence="6">The sequence shown here is derived from an EMBL/GenBank/DDBJ whole genome shotgun (WGS) entry which is preliminary data.</text>
</comment>
<dbReference type="AlphaFoldDB" id="A0A8H6C072"/>
<keyword evidence="5" id="KW-0539">Nucleus</keyword>
<dbReference type="GO" id="GO:0006351">
    <property type="term" value="P:DNA-templated transcription"/>
    <property type="evidence" value="ECO:0007669"/>
    <property type="project" value="InterPro"/>
</dbReference>
<dbReference type="GO" id="GO:0005730">
    <property type="term" value="C:nucleolus"/>
    <property type="evidence" value="ECO:0007669"/>
    <property type="project" value="UniProtKB-SubCell"/>
</dbReference>
<evidence type="ECO:0000313" key="6">
    <source>
        <dbReference type="EMBL" id="KAF6068824.1"/>
    </source>
</evidence>
<keyword evidence="4" id="KW-0804">Transcription</keyword>
<protein>
    <submittedName>
        <fullName evidence="6">A49-like RNA polymerase I associated factor family protein</fullName>
    </submittedName>
</protein>
<evidence type="ECO:0000256" key="3">
    <source>
        <dbReference type="ARBA" id="ARBA00022478"/>
    </source>
</evidence>
<organism evidence="6 7">
    <name type="scientific">Candida albicans</name>
    <name type="common">Yeast</name>
    <dbReference type="NCBI Taxonomy" id="5476"/>
    <lineage>
        <taxon>Eukaryota</taxon>
        <taxon>Fungi</taxon>
        <taxon>Dikarya</taxon>
        <taxon>Ascomycota</taxon>
        <taxon>Saccharomycotina</taxon>
        <taxon>Pichiomycetes</taxon>
        <taxon>Debaryomycetaceae</taxon>
        <taxon>Candida/Lodderomyces clade</taxon>
        <taxon>Candida</taxon>
    </lineage>
</organism>